<dbReference type="SMART" id="SM00594">
    <property type="entry name" value="UAS"/>
    <property type="match status" value="1"/>
</dbReference>
<dbReference type="CDD" id="cd14413">
    <property type="entry name" value="UBA_FAF1"/>
    <property type="match status" value="1"/>
</dbReference>
<dbReference type="GO" id="GO:0043130">
    <property type="term" value="F:ubiquitin binding"/>
    <property type="evidence" value="ECO:0007669"/>
    <property type="project" value="TreeGrafter"/>
</dbReference>
<dbReference type="AlphaFoldDB" id="A0A6H5GK02"/>
<dbReference type="InterPro" id="IPR050730">
    <property type="entry name" value="UBX_domain-protein"/>
</dbReference>
<dbReference type="EMBL" id="CADCXU010013526">
    <property type="protein sequence ID" value="CAB0003558.1"/>
    <property type="molecule type" value="Genomic_DNA"/>
</dbReference>
<keyword evidence="4" id="KW-1185">Reference proteome</keyword>
<gene>
    <name evidence="3" type="ORF">NTEN_LOCUS9077</name>
</gene>
<name>A0A6H5GK02_9HEMI</name>
<dbReference type="SUPFAM" id="SSF54236">
    <property type="entry name" value="Ubiquitin-like"/>
    <property type="match status" value="1"/>
</dbReference>
<dbReference type="Gene3D" id="3.40.30.10">
    <property type="entry name" value="Glutaredoxin"/>
    <property type="match status" value="1"/>
</dbReference>
<dbReference type="PANTHER" id="PTHR23322">
    <property type="entry name" value="FAS-ASSOCIATED PROTEIN"/>
    <property type="match status" value="1"/>
</dbReference>
<reference evidence="3 4" key="1">
    <citation type="submission" date="2020-02" db="EMBL/GenBank/DDBJ databases">
        <authorList>
            <person name="Ferguson B K."/>
        </authorList>
    </citation>
    <scope>NUCLEOTIDE SEQUENCE [LARGE SCALE GENOMIC DNA]</scope>
</reference>
<dbReference type="Pfam" id="PF14555">
    <property type="entry name" value="UBA_4"/>
    <property type="match status" value="1"/>
</dbReference>
<evidence type="ECO:0000256" key="1">
    <source>
        <dbReference type="SAM" id="MobiDB-lite"/>
    </source>
</evidence>
<feature type="region of interest" description="Disordered" evidence="1">
    <location>
        <begin position="265"/>
        <end position="289"/>
    </location>
</feature>
<sequence>MSESMDSSDIDPRYGREEILADFQGCTGIEDVGESIEWLEAADWNLVAAVQNAVPQQLQALTEMFTRSGVFHSQNNRNGGVPISLSSDFPSGPSTSNQKTLKLKIHLESDLQKYPLTYELHENMTLQDLQTLIFSDSSIPPCSQHFTGWEIEPTSDNPPLSKLVKSSTVTLILREMDKSEGLSSLYHLKIKDKEHNTEYHLRLPGATLVRNVMKDAEILTGIKTSTQLWDGWPPGQTDESTLASLHLERPTHTLCVRISSLPQIPTVGPAEPSHTRNRVQSSSRTGQRSMYIDLTESDSSPEDFEDAPETFTDEMFAEDSVSRRTEPLIPDNVEDETAASVHFNDGFSRRYGPNMPNFFFGSLEEAMKEAFSRPARERRMLGIYLHHDRSVLSNVFCTELLGARSVLETFNNFFVLWGWDLTNEANRNMLLALVMSNLGVEAASTIRRMAVDTLPALMIFARTSYNSENLSTIFGNVGLTEFTGYLMHAVELYTSIQETEIREEDERVARDRIKTEQDQAFQQSLLADRAKEEAKRKQKEQETLEEQRKKENEEAEERRRQEEREVVLARLPSEPADGTPEVITLRFRNPTGIFVRKFLPSHTLQVLFDYLLTEGFPAKNYKIIRSWPRSDISTIPPETTLKDINIPPQETLTLEER</sequence>
<dbReference type="Gene3D" id="1.10.8.10">
    <property type="entry name" value="DNA helicase RuvA subunit, C-terminal domain"/>
    <property type="match status" value="1"/>
</dbReference>
<dbReference type="PROSITE" id="PS50033">
    <property type="entry name" value="UBX"/>
    <property type="match status" value="1"/>
</dbReference>
<evidence type="ECO:0000259" key="2">
    <source>
        <dbReference type="PROSITE" id="PS50033"/>
    </source>
</evidence>
<dbReference type="GO" id="GO:0005783">
    <property type="term" value="C:endoplasmic reticulum"/>
    <property type="evidence" value="ECO:0007669"/>
    <property type="project" value="TreeGrafter"/>
</dbReference>
<feature type="compositionally biased region" description="Polar residues" evidence="1">
    <location>
        <begin position="278"/>
        <end position="288"/>
    </location>
</feature>
<dbReference type="OrthoDB" id="1920064at2759"/>
<dbReference type="InterPro" id="IPR001012">
    <property type="entry name" value="UBX_dom"/>
</dbReference>
<dbReference type="InterPro" id="IPR044541">
    <property type="entry name" value="FAF1_UBA"/>
</dbReference>
<accession>A0A6H5GK02</accession>
<dbReference type="InterPro" id="IPR049483">
    <property type="entry name" value="FAF1_2-like_UAS"/>
</dbReference>
<organism evidence="3 4">
    <name type="scientific">Nesidiocoris tenuis</name>
    <dbReference type="NCBI Taxonomy" id="355587"/>
    <lineage>
        <taxon>Eukaryota</taxon>
        <taxon>Metazoa</taxon>
        <taxon>Ecdysozoa</taxon>
        <taxon>Arthropoda</taxon>
        <taxon>Hexapoda</taxon>
        <taxon>Insecta</taxon>
        <taxon>Pterygota</taxon>
        <taxon>Neoptera</taxon>
        <taxon>Paraneoptera</taxon>
        <taxon>Hemiptera</taxon>
        <taxon>Heteroptera</taxon>
        <taxon>Panheteroptera</taxon>
        <taxon>Cimicomorpha</taxon>
        <taxon>Miridae</taxon>
        <taxon>Dicyphina</taxon>
        <taxon>Nesidiocoris</taxon>
    </lineage>
</organism>
<dbReference type="SMART" id="SM00166">
    <property type="entry name" value="UBX"/>
    <property type="match status" value="1"/>
</dbReference>
<dbReference type="Pfam" id="PF21021">
    <property type="entry name" value="FAF1"/>
    <property type="match status" value="1"/>
</dbReference>
<dbReference type="Gene3D" id="3.10.20.90">
    <property type="entry name" value="Phosphatidylinositol 3-kinase Catalytic Subunit, Chain A, domain 1"/>
    <property type="match status" value="3"/>
</dbReference>
<dbReference type="InterPro" id="IPR006577">
    <property type="entry name" value="UAS"/>
</dbReference>
<feature type="domain" description="UBX" evidence="2">
    <location>
        <begin position="594"/>
        <end position="654"/>
    </location>
</feature>
<dbReference type="PANTHER" id="PTHR23322:SF96">
    <property type="entry name" value="FAS-ASSOCIATED FACTOR 1"/>
    <property type="match status" value="1"/>
</dbReference>
<dbReference type="GO" id="GO:0036503">
    <property type="term" value="P:ERAD pathway"/>
    <property type="evidence" value="ECO:0007669"/>
    <property type="project" value="TreeGrafter"/>
</dbReference>
<proteinExistence type="predicted"/>
<evidence type="ECO:0000313" key="4">
    <source>
        <dbReference type="Proteomes" id="UP000479000"/>
    </source>
</evidence>
<feature type="region of interest" description="Disordered" evidence="1">
    <location>
        <begin position="531"/>
        <end position="566"/>
    </location>
</feature>
<evidence type="ECO:0000313" key="3">
    <source>
        <dbReference type="EMBL" id="CAB0003558.1"/>
    </source>
</evidence>
<dbReference type="Pfam" id="PF00789">
    <property type="entry name" value="UBX"/>
    <property type="match status" value="1"/>
</dbReference>
<dbReference type="Proteomes" id="UP000479000">
    <property type="component" value="Unassembled WGS sequence"/>
</dbReference>
<dbReference type="SUPFAM" id="SSF52833">
    <property type="entry name" value="Thioredoxin-like"/>
    <property type="match status" value="1"/>
</dbReference>
<dbReference type="GO" id="GO:0005634">
    <property type="term" value="C:nucleus"/>
    <property type="evidence" value="ECO:0007669"/>
    <property type="project" value="TreeGrafter"/>
</dbReference>
<dbReference type="InterPro" id="IPR036249">
    <property type="entry name" value="Thioredoxin-like_sf"/>
</dbReference>
<dbReference type="InterPro" id="IPR029071">
    <property type="entry name" value="Ubiquitin-like_domsf"/>
</dbReference>
<protein>
    <recommendedName>
        <fullName evidence="2">UBX domain-containing protein</fullName>
    </recommendedName>
</protein>